<gene>
    <name evidence="1" type="ORF">ENS06_10045</name>
</gene>
<dbReference type="AlphaFoldDB" id="A0A832EJL1"/>
<protein>
    <recommendedName>
        <fullName evidence="2">DUF1508 domain-containing protein</fullName>
    </recommendedName>
</protein>
<organism evidence="1">
    <name type="scientific">Desulfacinum infernum</name>
    <dbReference type="NCBI Taxonomy" id="35837"/>
    <lineage>
        <taxon>Bacteria</taxon>
        <taxon>Pseudomonadati</taxon>
        <taxon>Thermodesulfobacteriota</taxon>
        <taxon>Syntrophobacteria</taxon>
        <taxon>Syntrophobacterales</taxon>
        <taxon>Syntrophobacteraceae</taxon>
        <taxon>Desulfacinum</taxon>
    </lineage>
</organism>
<reference evidence="1" key="1">
    <citation type="journal article" date="2020" name="mSystems">
        <title>Genome- and Community-Level Interaction Insights into Carbon Utilization and Element Cycling Functions of Hydrothermarchaeota in Hydrothermal Sediment.</title>
        <authorList>
            <person name="Zhou Z."/>
            <person name="Liu Y."/>
            <person name="Xu W."/>
            <person name="Pan J."/>
            <person name="Luo Z.H."/>
            <person name="Li M."/>
        </authorList>
    </citation>
    <scope>NUCLEOTIDE SEQUENCE [LARGE SCALE GENOMIC DNA]</scope>
    <source>
        <strain evidence="1">SpSt-456</strain>
    </source>
</reference>
<proteinExistence type="predicted"/>
<evidence type="ECO:0000313" key="1">
    <source>
        <dbReference type="EMBL" id="HFK97644.1"/>
    </source>
</evidence>
<name>A0A832EJL1_9BACT</name>
<accession>A0A832EJL1</accession>
<sequence>MAWHAIVFWKSAGSGPLGWHWRLTNAELGVEEGAPADSVEQAAAALRAALQRHGAAPEAVPVEIWDEGVWEKC</sequence>
<comment type="caution">
    <text evidence="1">The sequence shown here is derived from an EMBL/GenBank/DDBJ whole genome shotgun (WGS) entry which is preliminary data.</text>
</comment>
<evidence type="ECO:0008006" key="2">
    <source>
        <dbReference type="Google" id="ProtNLM"/>
    </source>
</evidence>
<dbReference type="EMBL" id="DSTK01000031">
    <property type="protein sequence ID" value="HFK97644.1"/>
    <property type="molecule type" value="Genomic_DNA"/>
</dbReference>